<dbReference type="CDD" id="cd00130">
    <property type="entry name" value="PAS"/>
    <property type="match status" value="1"/>
</dbReference>
<evidence type="ECO:0000259" key="19">
    <source>
        <dbReference type="PROSITE" id="PS50113"/>
    </source>
</evidence>
<dbReference type="NCBIfam" id="TIGR00229">
    <property type="entry name" value="sensory_box"/>
    <property type="match status" value="1"/>
</dbReference>
<feature type="region of interest" description="Disordered" evidence="15">
    <location>
        <begin position="720"/>
        <end position="789"/>
    </location>
</feature>
<dbReference type="Pfam" id="PF13426">
    <property type="entry name" value="PAS_9"/>
    <property type="match status" value="1"/>
</dbReference>
<dbReference type="InterPro" id="IPR003949">
    <property type="entry name" value="K_chnl_volt-dep_EAG"/>
</dbReference>
<evidence type="ECO:0000256" key="15">
    <source>
        <dbReference type="SAM" id="MobiDB-lite"/>
    </source>
</evidence>
<dbReference type="SUPFAM" id="SSF81324">
    <property type="entry name" value="Voltage-gated potassium channels"/>
    <property type="match status" value="1"/>
</dbReference>
<dbReference type="Pfam" id="PF00520">
    <property type="entry name" value="Ion_trans"/>
    <property type="match status" value="1"/>
</dbReference>
<keyword evidence="2" id="KW-0813">Transport</keyword>
<feature type="region of interest" description="Disordered" evidence="15">
    <location>
        <begin position="1090"/>
        <end position="1119"/>
    </location>
</feature>
<evidence type="ECO:0000256" key="10">
    <source>
        <dbReference type="ARBA" id="ARBA00022989"/>
    </source>
</evidence>
<keyword evidence="7" id="KW-0112">Calmodulin-binding</keyword>
<dbReference type="PANTHER" id="PTHR10217">
    <property type="entry name" value="VOLTAGE AND LIGAND GATED POTASSIUM CHANNEL"/>
    <property type="match status" value="1"/>
</dbReference>
<dbReference type="Pfam" id="PF00027">
    <property type="entry name" value="cNMP_binding"/>
    <property type="match status" value="1"/>
</dbReference>
<keyword evidence="8" id="KW-0851">Voltage-gated channel</keyword>
<evidence type="ECO:0000256" key="1">
    <source>
        <dbReference type="ARBA" id="ARBA00004141"/>
    </source>
</evidence>
<evidence type="ECO:0000256" key="8">
    <source>
        <dbReference type="ARBA" id="ARBA00022882"/>
    </source>
</evidence>
<feature type="region of interest" description="Disordered" evidence="15">
    <location>
        <begin position="815"/>
        <end position="884"/>
    </location>
</feature>
<dbReference type="CDD" id="cd00038">
    <property type="entry name" value="CAP_ED"/>
    <property type="match status" value="1"/>
</dbReference>
<evidence type="ECO:0000259" key="18">
    <source>
        <dbReference type="PROSITE" id="PS50112"/>
    </source>
</evidence>
<dbReference type="FunFam" id="3.30.450.20:FF:000009">
    <property type="entry name" value="Potassium voltage-gated channel subfamily H member 1"/>
    <property type="match status" value="1"/>
</dbReference>
<name>A0A6J1L452_DROHY</name>
<keyword evidence="3" id="KW-0633">Potassium transport</keyword>
<dbReference type="GeneID" id="111591880"/>
<dbReference type="SUPFAM" id="SSF51206">
    <property type="entry name" value="cAMP-binding domain-like"/>
    <property type="match status" value="1"/>
</dbReference>
<reference evidence="21" key="1">
    <citation type="submission" date="2025-08" db="UniProtKB">
        <authorList>
            <consortium name="RefSeq"/>
        </authorList>
    </citation>
    <scope>IDENTIFICATION</scope>
    <source>
        <strain evidence="21">15085-1641.00</strain>
        <tissue evidence="21">Whole body</tissue>
    </source>
</reference>
<feature type="region of interest" description="Disordered" evidence="15">
    <location>
        <begin position="938"/>
        <end position="957"/>
    </location>
</feature>
<evidence type="ECO:0000256" key="9">
    <source>
        <dbReference type="ARBA" id="ARBA00022958"/>
    </source>
</evidence>
<dbReference type="SUPFAM" id="SSF55785">
    <property type="entry name" value="PYP-like sensor domain (PAS domain)"/>
    <property type="match status" value="1"/>
</dbReference>
<feature type="domain" description="PAC" evidence="19">
    <location>
        <begin position="96"/>
        <end position="148"/>
    </location>
</feature>
<evidence type="ECO:0000313" key="20">
    <source>
        <dbReference type="Proteomes" id="UP000504633"/>
    </source>
</evidence>
<feature type="transmembrane region" description="Helical" evidence="16">
    <location>
        <begin position="221"/>
        <end position="239"/>
    </location>
</feature>
<dbReference type="GO" id="GO:0008076">
    <property type="term" value="C:voltage-gated potassium channel complex"/>
    <property type="evidence" value="ECO:0007669"/>
    <property type="project" value="TreeGrafter"/>
</dbReference>
<evidence type="ECO:0000256" key="12">
    <source>
        <dbReference type="ARBA" id="ARBA00023136"/>
    </source>
</evidence>
<dbReference type="GO" id="GO:0005516">
    <property type="term" value="F:calmodulin binding"/>
    <property type="evidence" value="ECO:0007669"/>
    <property type="project" value="UniProtKB-KW"/>
</dbReference>
<feature type="compositionally biased region" description="Pro residues" evidence="15">
    <location>
        <begin position="770"/>
        <end position="780"/>
    </location>
</feature>
<evidence type="ECO:0000256" key="6">
    <source>
        <dbReference type="ARBA" id="ARBA00022826"/>
    </source>
</evidence>
<feature type="transmembrane region" description="Helical" evidence="16">
    <location>
        <begin position="422"/>
        <end position="444"/>
    </location>
</feature>
<keyword evidence="6" id="KW-0631">Potassium channel</keyword>
<accession>A0A6J1L452</accession>
<evidence type="ECO:0000256" key="5">
    <source>
        <dbReference type="ARBA" id="ARBA00022692"/>
    </source>
</evidence>
<feature type="compositionally biased region" description="Low complexity" evidence="15">
    <location>
        <begin position="815"/>
        <end position="839"/>
    </location>
</feature>
<dbReference type="InterPro" id="IPR035965">
    <property type="entry name" value="PAS-like_dom_sf"/>
</dbReference>
<feature type="compositionally biased region" description="Low complexity" evidence="15">
    <location>
        <begin position="1185"/>
        <end position="1219"/>
    </location>
</feature>
<protein>
    <submittedName>
        <fullName evidence="21">Potassium voltage-gated channel protein eag isoform X4</fullName>
    </submittedName>
</protein>
<dbReference type="PRINTS" id="PR01463">
    <property type="entry name" value="EAGCHANLFMLY"/>
</dbReference>
<keyword evidence="13" id="KW-0325">Glycoprotein</keyword>
<dbReference type="Gene3D" id="1.10.287.70">
    <property type="match status" value="1"/>
</dbReference>
<evidence type="ECO:0000256" key="16">
    <source>
        <dbReference type="SAM" id="Phobius"/>
    </source>
</evidence>
<dbReference type="PRINTS" id="PR01464">
    <property type="entry name" value="EAGCHANNEL"/>
</dbReference>
<evidence type="ECO:0000256" key="4">
    <source>
        <dbReference type="ARBA" id="ARBA00022553"/>
    </source>
</evidence>
<dbReference type="FunFam" id="1.10.1200.260:FF:000003">
    <property type="entry name" value="Potassium voltage-gated channel subfamily H member 1"/>
    <property type="match status" value="1"/>
</dbReference>
<dbReference type="InterPro" id="IPR050818">
    <property type="entry name" value="KCNH_animal-type"/>
</dbReference>
<dbReference type="InterPro" id="IPR000595">
    <property type="entry name" value="cNMP-bd_dom"/>
</dbReference>
<keyword evidence="9" id="KW-0630">Potassium</keyword>
<feature type="domain" description="Cyclic nucleotide-binding" evidence="17">
    <location>
        <begin position="577"/>
        <end position="654"/>
    </location>
</feature>
<evidence type="ECO:0000256" key="14">
    <source>
        <dbReference type="ARBA" id="ARBA00023303"/>
    </source>
</evidence>
<dbReference type="OrthoDB" id="447251at2759"/>
<dbReference type="AlphaFoldDB" id="A0A6J1L452"/>
<dbReference type="InterPro" id="IPR018490">
    <property type="entry name" value="cNMP-bd_dom_sf"/>
</dbReference>
<proteinExistence type="predicted"/>
<evidence type="ECO:0000313" key="21">
    <source>
        <dbReference type="RefSeq" id="XP_023159544.2"/>
    </source>
</evidence>
<keyword evidence="10 16" id="KW-1133">Transmembrane helix</keyword>
<dbReference type="RefSeq" id="XP_023159544.2">
    <property type="nucleotide sequence ID" value="XM_023303776.2"/>
</dbReference>
<feature type="transmembrane region" description="Helical" evidence="16">
    <location>
        <begin position="451"/>
        <end position="471"/>
    </location>
</feature>
<sequence length="1227" mass="132498">MPGGRRGLVAPQNTFLENIIRRSNSQPDSSFLLANAQIVDFPIVYCNESFCKISGYNRAEVMQKSCRYVCGFMYGELTDKETVGRLEYTLENQQQDQFEILLYKKNKTPLWLLLQVAPIRNERDLVVLFLLTFRDITALKQPIDSEDTKGVLGLSKFAKLARSVTRSRQFSAHLPTLKDPTKQSNLAHMMSLSADIMPQYRQEAPKTPPHILLHYCAFKAIWDWVILCLTFYTAIMVPYNVAFKNKTSEDVSLLVVDSIVDVIFFIDIVLNFHTTFVGPGGEVVSDPKVIRMNYLKSWFIIDLLSCLPYDVFNAFDRDEDGIGSLFSALKVVRLLRLGRVVRKLDRYLEYGAAMLILLLCFYMLVAHWLACIWYSIGRSDADNGIQYSWLWKLANVTQSPYSYIWSNDTGPELVNGPSRKSMYVTALYFTMTCMTSVGFGNVAAETDNEKVFTICMMIIAALLYATIFGHVTTIIQQMTSATAKYHDMLNNVREFMKLHEVPKALSERVMDYVVSTWAMTKGLDTEKVLNYCPKDMKADICVHLNRKVFNEHPAFRLASDGCLRALAMHFMMSHSAPGDLLYHTGESIDSLCFIVTGSLEVIQDDEVVAILGKGDVFGDQFWKDSAVGQSAANVRALTYCDLHAIKRDKLLEVLDFYSAFANSFARNLVLTYNLRHRLIFRKVADVKREKELAERRKNEPQLPQNQDHLVRKIFSKFRRTPQVQAGSKELVGSGQSDVEKGDGEVERTKLPAKLTLTEDSRILTTAAVPSPSPSPSPSSGPPSARSTRASKWGRLLGSSSVDSASDTSAKVAVSRSLSARESLRESTAQARQSSTSSSNGGQGNKVFPKAPKLQASQATLARQDTIDEGGEVDSSPPSRDSRVVIDGGAATTTTSTATATTAGATAAGGSASGTTGAATAVTGVKERNLALERERQIEMASSRATTSDTYDTGLRETPPTLAQRDLIATVLDMKVDVRLELQRMQQRIGRIEDLLGELVKRLAPQMDSSGQTTPGDEICAGCGAGGSPSATVTAATTSTVTTPVDTVITISSPTATGAGTPTSATATTSASAGAGSGLLNPSVQVVSGAGGNGLGPLMLKKRRSKSRKAPAPPKQTHAATATTLTGASVATVTVGSGTASVTASASASSASAAAGAATSPAAAAELLHLRLLEEDFSAAQLTAPSVAGTPTTTAGTPPAGATTPTTTATSATTTPTGSGRSVKREFL</sequence>
<dbReference type="InterPro" id="IPR014710">
    <property type="entry name" value="RmlC-like_jellyroll"/>
</dbReference>
<dbReference type="GO" id="GO:0005249">
    <property type="term" value="F:voltage-gated potassium channel activity"/>
    <property type="evidence" value="ECO:0007669"/>
    <property type="project" value="InterPro"/>
</dbReference>
<dbReference type="PANTHER" id="PTHR10217:SF435">
    <property type="entry name" value="POTASSIUM VOLTAGE-GATED CHANNEL PROTEIN EAG"/>
    <property type="match status" value="1"/>
</dbReference>
<evidence type="ECO:0000259" key="17">
    <source>
        <dbReference type="PROSITE" id="PS50042"/>
    </source>
</evidence>
<feature type="domain" description="PAS" evidence="18">
    <location>
        <begin position="43"/>
        <end position="97"/>
    </location>
</feature>
<dbReference type="InterPro" id="IPR005821">
    <property type="entry name" value="Ion_trans_dom"/>
</dbReference>
<dbReference type="SMART" id="SM00086">
    <property type="entry name" value="PAC"/>
    <property type="match status" value="1"/>
</dbReference>
<keyword evidence="20" id="KW-1185">Reference proteome</keyword>
<organism evidence="20 21">
    <name type="scientific">Drosophila hydei</name>
    <name type="common">Fruit fly</name>
    <dbReference type="NCBI Taxonomy" id="7224"/>
    <lineage>
        <taxon>Eukaryota</taxon>
        <taxon>Metazoa</taxon>
        <taxon>Ecdysozoa</taxon>
        <taxon>Arthropoda</taxon>
        <taxon>Hexapoda</taxon>
        <taxon>Insecta</taxon>
        <taxon>Pterygota</taxon>
        <taxon>Neoptera</taxon>
        <taxon>Endopterygota</taxon>
        <taxon>Diptera</taxon>
        <taxon>Brachycera</taxon>
        <taxon>Muscomorpha</taxon>
        <taxon>Ephydroidea</taxon>
        <taxon>Drosophilidae</taxon>
        <taxon>Drosophila</taxon>
    </lineage>
</organism>
<evidence type="ECO:0000256" key="7">
    <source>
        <dbReference type="ARBA" id="ARBA00022860"/>
    </source>
</evidence>
<feature type="compositionally biased region" description="Basic and acidic residues" evidence="15">
    <location>
        <begin position="737"/>
        <end position="749"/>
    </location>
</feature>
<keyword evidence="4" id="KW-0597">Phosphoprotein</keyword>
<feature type="region of interest" description="Disordered" evidence="15">
    <location>
        <begin position="1185"/>
        <end position="1227"/>
    </location>
</feature>
<dbReference type="InterPro" id="IPR003938">
    <property type="entry name" value="K_chnl_volt-dep_EAG/ELK/ERG"/>
</dbReference>
<dbReference type="FunFam" id="2.60.120.10:FF:000009">
    <property type="entry name" value="Potassium voltage-gated channel subfamily H member 1"/>
    <property type="match status" value="1"/>
</dbReference>
<evidence type="ECO:0000256" key="2">
    <source>
        <dbReference type="ARBA" id="ARBA00022448"/>
    </source>
</evidence>
<dbReference type="GO" id="GO:0042391">
    <property type="term" value="P:regulation of membrane potential"/>
    <property type="evidence" value="ECO:0007669"/>
    <property type="project" value="TreeGrafter"/>
</dbReference>
<feature type="compositionally biased region" description="Low complexity" evidence="15">
    <location>
        <begin position="1052"/>
        <end position="1073"/>
    </location>
</feature>
<dbReference type="SMART" id="SM00100">
    <property type="entry name" value="cNMP"/>
    <property type="match status" value="1"/>
</dbReference>
<dbReference type="InterPro" id="IPR001610">
    <property type="entry name" value="PAC"/>
</dbReference>
<keyword evidence="12 16" id="KW-0472">Membrane</keyword>
<evidence type="ECO:0000256" key="3">
    <source>
        <dbReference type="ARBA" id="ARBA00022538"/>
    </source>
</evidence>
<dbReference type="InterPro" id="IPR000700">
    <property type="entry name" value="PAS-assoc_C"/>
</dbReference>
<dbReference type="PROSITE" id="PS50112">
    <property type="entry name" value="PAS"/>
    <property type="match status" value="1"/>
</dbReference>
<keyword evidence="11" id="KW-0406">Ion transport</keyword>
<dbReference type="Gene3D" id="2.60.120.10">
    <property type="entry name" value="Jelly Rolls"/>
    <property type="match status" value="1"/>
</dbReference>
<keyword evidence="14" id="KW-0407">Ion channel</keyword>
<dbReference type="PROSITE" id="PS50042">
    <property type="entry name" value="CNMP_BINDING_3"/>
    <property type="match status" value="1"/>
</dbReference>
<keyword evidence="5 16" id="KW-0812">Transmembrane</keyword>
<evidence type="ECO:0000256" key="11">
    <source>
        <dbReference type="ARBA" id="ARBA00023065"/>
    </source>
</evidence>
<dbReference type="Proteomes" id="UP000504633">
    <property type="component" value="Unplaced"/>
</dbReference>
<dbReference type="Gene3D" id="1.10.1200.260">
    <property type="match status" value="1"/>
</dbReference>
<dbReference type="Gene3D" id="3.30.450.20">
    <property type="entry name" value="PAS domain"/>
    <property type="match status" value="1"/>
</dbReference>
<dbReference type="InterPro" id="IPR000014">
    <property type="entry name" value="PAS"/>
</dbReference>
<feature type="region of interest" description="Disordered" evidence="15">
    <location>
        <begin position="1052"/>
        <end position="1076"/>
    </location>
</feature>
<dbReference type="PROSITE" id="PS50113">
    <property type="entry name" value="PAC"/>
    <property type="match status" value="1"/>
</dbReference>
<dbReference type="CTD" id="32428"/>
<feature type="transmembrane region" description="Helical" evidence="16">
    <location>
        <begin position="350"/>
        <end position="376"/>
    </location>
</feature>
<evidence type="ECO:0000256" key="13">
    <source>
        <dbReference type="ARBA" id="ARBA00023180"/>
    </source>
</evidence>
<gene>
    <name evidence="21" type="primary">LOC111591880</name>
</gene>
<feature type="compositionally biased region" description="Basic residues" evidence="15">
    <location>
        <begin position="1099"/>
        <end position="1108"/>
    </location>
</feature>
<comment type="subcellular location">
    <subcellularLocation>
        <location evidence="1">Membrane</location>
        <topology evidence="1">Multi-pass membrane protein</topology>
    </subcellularLocation>
</comment>